<sequence>MTKEEIRQLKKTGKLKELLGDAYDSEASFLRTNTTLSVNTQPGQSDESDSETGGGKRKGKGKGHDSQRRKSKVAAKDVKAGGKKNGKKGTGEDDSDSDDEEELGLGVKGEEDGDSDCSYRSEVSEGGTRRVVKMKRVRDKDGNVVGYGDPQVVPDEFRSVSGAPDPGYHASFKPDPLGLPGEDGYVDQIPTAREPAWKKERERRRQSRLDGN</sequence>
<keyword evidence="3" id="KW-1185">Reference proteome</keyword>
<accession>A0ABD0KAW9</accession>
<feature type="region of interest" description="Disordered" evidence="1">
    <location>
        <begin position="159"/>
        <end position="212"/>
    </location>
</feature>
<gene>
    <name evidence="2" type="ORF">BaRGS_00024634</name>
</gene>
<evidence type="ECO:0000313" key="2">
    <source>
        <dbReference type="EMBL" id="KAK7484145.1"/>
    </source>
</evidence>
<dbReference type="EMBL" id="JACVVK020000215">
    <property type="protein sequence ID" value="KAK7484145.1"/>
    <property type="molecule type" value="Genomic_DNA"/>
</dbReference>
<protein>
    <submittedName>
        <fullName evidence="2">Uncharacterized protein</fullName>
    </submittedName>
</protein>
<feature type="compositionally biased region" description="Acidic residues" evidence="1">
    <location>
        <begin position="92"/>
        <end position="103"/>
    </location>
</feature>
<feature type="compositionally biased region" description="Polar residues" evidence="1">
    <location>
        <begin position="33"/>
        <end position="45"/>
    </location>
</feature>
<feature type="compositionally biased region" description="Basic and acidic residues" evidence="1">
    <location>
        <begin position="62"/>
        <end position="80"/>
    </location>
</feature>
<proteinExistence type="predicted"/>
<feature type="region of interest" description="Disordered" evidence="1">
    <location>
        <begin position="33"/>
        <end position="127"/>
    </location>
</feature>
<evidence type="ECO:0000256" key="1">
    <source>
        <dbReference type="SAM" id="MobiDB-lite"/>
    </source>
</evidence>
<evidence type="ECO:0000313" key="3">
    <source>
        <dbReference type="Proteomes" id="UP001519460"/>
    </source>
</evidence>
<reference evidence="2 3" key="1">
    <citation type="journal article" date="2023" name="Sci. Data">
        <title>Genome assembly of the Korean intertidal mud-creeper Batillaria attramentaria.</title>
        <authorList>
            <person name="Patra A.K."/>
            <person name="Ho P.T."/>
            <person name="Jun S."/>
            <person name="Lee S.J."/>
            <person name="Kim Y."/>
            <person name="Won Y.J."/>
        </authorList>
    </citation>
    <scope>NUCLEOTIDE SEQUENCE [LARGE SCALE GENOMIC DNA]</scope>
    <source>
        <strain evidence="2">Wonlab-2016</strain>
    </source>
</reference>
<organism evidence="2 3">
    <name type="scientific">Batillaria attramentaria</name>
    <dbReference type="NCBI Taxonomy" id="370345"/>
    <lineage>
        <taxon>Eukaryota</taxon>
        <taxon>Metazoa</taxon>
        <taxon>Spiralia</taxon>
        <taxon>Lophotrochozoa</taxon>
        <taxon>Mollusca</taxon>
        <taxon>Gastropoda</taxon>
        <taxon>Caenogastropoda</taxon>
        <taxon>Sorbeoconcha</taxon>
        <taxon>Cerithioidea</taxon>
        <taxon>Batillariidae</taxon>
        <taxon>Batillaria</taxon>
    </lineage>
</organism>
<name>A0ABD0KAW9_9CAEN</name>
<comment type="caution">
    <text evidence="2">The sequence shown here is derived from an EMBL/GenBank/DDBJ whole genome shotgun (WGS) entry which is preliminary data.</text>
</comment>
<dbReference type="Proteomes" id="UP001519460">
    <property type="component" value="Unassembled WGS sequence"/>
</dbReference>
<dbReference type="AlphaFoldDB" id="A0ABD0KAW9"/>